<dbReference type="EMBL" id="JASMQC010000005">
    <property type="protein sequence ID" value="KAK1945033.1"/>
    <property type="molecule type" value="Genomic_DNA"/>
</dbReference>
<dbReference type="PRINTS" id="PR00301">
    <property type="entry name" value="HEATSHOCK70"/>
</dbReference>
<dbReference type="PANTHER" id="PTHR19375">
    <property type="entry name" value="HEAT SHOCK PROTEIN 70KDA"/>
    <property type="match status" value="1"/>
</dbReference>
<dbReference type="SUPFAM" id="SSF100920">
    <property type="entry name" value="Heat shock protein 70kD (HSP70), peptide-binding domain"/>
    <property type="match status" value="1"/>
</dbReference>
<dbReference type="Gene3D" id="3.30.420.40">
    <property type="match status" value="1"/>
</dbReference>
<evidence type="ECO:0000313" key="5">
    <source>
        <dbReference type="EMBL" id="KAK1942555.1"/>
    </source>
</evidence>
<proteinExistence type="predicted"/>
<evidence type="ECO:0000313" key="4">
    <source>
        <dbReference type="EMBL" id="KAK1937040.1"/>
    </source>
</evidence>
<keyword evidence="1" id="KW-0547">Nucleotide-binding</keyword>
<keyword evidence="7" id="KW-1185">Reference proteome</keyword>
<dbReference type="Pfam" id="PF00012">
    <property type="entry name" value="HSP70"/>
    <property type="match status" value="1"/>
</dbReference>
<gene>
    <name evidence="6" type="ORF">P3T76_003566</name>
    <name evidence="5" type="ORF">P3T76_006054</name>
    <name evidence="4" type="ORF">P3T76_009818</name>
    <name evidence="3" type="ORF">P3T76_014748</name>
</gene>
<evidence type="ECO:0000256" key="2">
    <source>
        <dbReference type="ARBA" id="ARBA00022840"/>
    </source>
</evidence>
<dbReference type="EMBL" id="JASMQC010000045">
    <property type="protein sequence ID" value="KAK1929713.1"/>
    <property type="molecule type" value="Genomic_DNA"/>
</dbReference>
<keyword evidence="5" id="KW-0346">Stress response</keyword>
<name>A0AAD9GQ24_9STRA</name>
<organism evidence="5 7">
    <name type="scientific">Phytophthora citrophthora</name>
    <dbReference type="NCBI Taxonomy" id="4793"/>
    <lineage>
        <taxon>Eukaryota</taxon>
        <taxon>Sar</taxon>
        <taxon>Stramenopiles</taxon>
        <taxon>Oomycota</taxon>
        <taxon>Peronosporomycetes</taxon>
        <taxon>Peronosporales</taxon>
        <taxon>Peronosporaceae</taxon>
        <taxon>Phytophthora</taxon>
    </lineage>
</organism>
<dbReference type="Proteomes" id="UP001259832">
    <property type="component" value="Unassembled WGS sequence"/>
</dbReference>
<dbReference type="Gene3D" id="2.60.34.10">
    <property type="entry name" value="Substrate Binding Domain Of DNAk, Chain A, domain 1"/>
    <property type="match status" value="1"/>
</dbReference>
<dbReference type="GO" id="GO:0005524">
    <property type="term" value="F:ATP binding"/>
    <property type="evidence" value="ECO:0007669"/>
    <property type="project" value="UniProtKB-KW"/>
</dbReference>
<dbReference type="InterPro" id="IPR013126">
    <property type="entry name" value="Hsp_70_fam"/>
</dbReference>
<dbReference type="InterPro" id="IPR029047">
    <property type="entry name" value="HSP70_peptide-bd_sf"/>
</dbReference>
<evidence type="ECO:0000256" key="1">
    <source>
        <dbReference type="ARBA" id="ARBA00022741"/>
    </source>
</evidence>
<sequence length="204" mass="22144">MSQHLDDCAGHGTYWLRPRSPGSKIGSSSTRILKVQQLLSNFFNGKEPNKTIHPDKAVVTVAILSGNDSSEKLQDLLLQNVTPLSLGLEIAGGVVTTTVPAKKSQTFSRYADNQPGVLSQVFEGERSVTRDKLSLTTTCWASSTWTSSLPCLPEYPSTINVVQGAEVVDLVVQILSLAGHGRNSLLPTYLRTGLIFFIELKMSI</sequence>
<protein>
    <submittedName>
        <fullName evidence="5">Heat shock protein</fullName>
    </submittedName>
</protein>
<reference evidence="5" key="1">
    <citation type="submission" date="2023-08" db="EMBL/GenBank/DDBJ databases">
        <title>Reference Genome Resource for the Citrus Pathogen Phytophthora citrophthora.</title>
        <authorList>
            <person name="Moller H."/>
            <person name="Coetzee B."/>
            <person name="Rose L.J."/>
            <person name="Van Niekerk J.M."/>
        </authorList>
    </citation>
    <scope>NUCLEOTIDE SEQUENCE</scope>
    <source>
        <strain evidence="5">STE-U-9442</strain>
    </source>
</reference>
<dbReference type="AlphaFoldDB" id="A0AAD9GQ24"/>
<evidence type="ECO:0000313" key="7">
    <source>
        <dbReference type="Proteomes" id="UP001259832"/>
    </source>
</evidence>
<evidence type="ECO:0000313" key="6">
    <source>
        <dbReference type="EMBL" id="KAK1945033.1"/>
    </source>
</evidence>
<dbReference type="EMBL" id="JASMQC010000009">
    <property type="protein sequence ID" value="KAK1942555.1"/>
    <property type="molecule type" value="Genomic_DNA"/>
</dbReference>
<dbReference type="EMBL" id="JASMQC010000020">
    <property type="protein sequence ID" value="KAK1937040.1"/>
    <property type="molecule type" value="Genomic_DNA"/>
</dbReference>
<keyword evidence="2" id="KW-0067">ATP-binding</keyword>
<dbReference type="GO" id="GO:0140662">
    <property type="term" value="F:ATP-dependent protein folding chaperone"/>
    <property type="evidence" value="ECO:0007669"/>
    <property type="project" value="InterPro"/>
</dbReference>
<accession>A0AAD9GQ24</accession>
<evidence type="ECO:0000313" key="3">
    <source>
        <dbReference type="EMBL" id="KAK1929713.1"/>
    </source>
</evidence>
<comment type="caution">
    <text evidence="5">The sequence shown here is derived from an EMBL/GenBank/DDBJ whole genome shotgun (WGS) entry which is preliminary data.</text>
</comment>